<name>A0A9X4FBA8_9VIBR</name>
<evidence type="ECO:0000313" key="2">
    <source>
        <dbReference type="EMBL" id="MDE1348468.1"/>
    </source>
</evidence>
<reference evidence="2" key="1">
    <citation type="submission" date="2022-02" db="EMBL/GenBank/DDBJ databases">
        <title>Emergence and expansion in Europe of a Vibrio aestuarianus clonal complex pathogenic for oysters.</title>
        <authorList>
            <person name="Mesnil A."/>
            <person name="Travers M.-A."/>
        </authorList>
    </citation>
    <scope>NUCLEOTIDE SEQUENCE</scope>
    <source>
        <strain evidence="2">19_064_15T1</strain>
    </source>
</reference>
<sequence length="47" mass="5364">MECPPYTFSTLITNNLRVIQHAWHFWFGLSSVFTVFKLGVGVACFTP</sequence>
<organism evidence="2 3">
    <name type="scientific">Vibrio aestuarianus</name>
    <dbReference type="NCBI Taxonomy" id="28171"/>
    <lineage>
        <taxon>Bacteria</taxon>
        <taxon>Pseudomonadati</taxon>
        <taxon>Pseudomonadota</taxon>
        <taxon>Gammaproteobacteria</taxon>
        <taxon>Vibrionales</taxon>
        <taxon>Vibrionaceae</taxon>
        <taxon>Vibrio</taxon>
    </lineage>
</organism>
<keyword evidence="1" id="KW-1133">Transmembrane helix</keyword>
<proteinExistence type="predicted"/>
<evidence type="ECO:0000313" key="3">
    <source>
        <dbReference type="Proteomes" id="UP001140978"/>
    </source>
</evidence>
<accession>A0A9X4FBA8</accession>
<protein>
    <submittedName>
        <fullName evidence="2">DUF3265 domain-containing protein</fullName>
    </submittedName>
</protein>
<dbReference type="Proteomes" id="UP001140978">
    <property type="component" value="Unassembled WGS sequence"/>
</dbReference>
<evidence type="ECO:0000256" key="1">
    <source>
        <dbReference type="SAM" id="Phobius"/>
    </source>
</evidence>
<comment type="caution">
    <text evidence="2">The sequence shown here is derived from an EMBL/GenBank/DDBJ whole genome shotgun (WGS) entry which is preliminary data.</text>
</comment>
<dbReference type="EMBL" id="JAKNAX010000149">
    <property type="protein sequence ID" value="MDE1348468.1"/>
    <property type="molecule type" value="Genomic_DNA"/>
</dbReference>
<dbReference type="AlphaFoldDB" id="A0A9X4FBA8"/>
<keyword evidence="1" id="KW-0812">Transmembrane</keyword>
<keyword evidence="1" id="KW-0472">Membrane</keyword>
<gene>
    <name evidence="2" type="ORF">L9X51_19105</name>
</gene>
<feature type="transmembrane region" description="Helical" evidence="1">
    <location>
        <begin position="23"/>
        <end position="45"/>
    </location>
</feature>